<accession>A0A974I1K1</accession>
<dbReference type="Gene3D" id="2.40.50.770">
    <property type="entry name" value="RecQ-mediated genome instability protein Rmi1, C-terminal domain"/>
    <property type="match status" value="1"/>
</dbReference>
<dbReference type="Pfam" id="PF16099">
    <property type="entry name" value="RMI1_C"/>
    <property type="match status" value="1"/>
</dbReference>
<feature type="region of interest" description="Disordered" evidence="3">
    <location>
        <begin position="152"/>
        <end position="176"/>
    </location>
</feature>
<evidence type="ECO:0000259" key="5">
    <source>
        <dbReference type="Pfam" id="PF16099"/>
    </source>
</evidence>
<evidence type="ECO:0000256" key="3">
    <source>
        <dbReference type="SAM" id="MobiDB-lite"/>
    </source>
</evidence>
<evidence type="ECO:0000256" key="2">
    <source>
        <dbReference type="ARBA" id="ARBA00018987"/>
    </source>
</evidence>
<feature type="compositionally biased region" description="Low complexity" evidence="3">
    <location>
        <begin position="152"/>
        <end position="162"/>
    </location>
</feature>
<dbReference type="AlphaFoldDB" id="A0A974I1K1"/>
<dbReference type="PANTHER" id="PTHR14790:SF15">
    <property type="entry name" value="RECQ-MEDIATED GENOME INSTABILITY PROTEIN 1"/>
    <property type="match status" value="1"/>
</dbReference>
<dbReference type="Proteomes" id="UP000694892">
    <property type="component" value="Chromosome 1S"/>
</dbReference>
<feature type="domain" description="RecQ-mediated genome instability protein 1 C-terminal OB-fold" evidence="5">
    <location>
        <begin position="292"/>
        <end position="341"/>
    </location>
</feature>
<gene>
    <name evidence="6" type="ORF">XELAEV_18010153mg</name>
</gene>
<dbReference type="InterPro" id="IPR042470">
    <property type="entry name" value="RMI1_N_C_sf"/>
</dbReference>
<evidence type="ECO:0000259" key="4">
    <source>
        <dbReference type="Pfam" id="PF08585"/>
    </source>
</evidence>
<name>A0A974I1K1_XENLA</name>
<protein>
    <recommendedName>
        <fullName evidence="2">RecQ-mediated genome instability protein 1</fullName>
    </recommendedName>
</protein>
<dbReference type="InterPro" id="IPR032199">
    <property type="entry name" value="RMI1_C"/>
</dbReference>
<feature type="compositionally biased region" description="Polar residues" evidence="3">
    <location>
        <begin position="163"/>
        <end position="176"/>
    </location>
</feature>
<dbReference type="GO" id="GO:0016604">
    <property type="term" value="C:nuclear body"/>
    <property type="evidence" value="ECO:0007669"/>
    <property type="project" value="TreeGrafter"/>
</dbReference>
<dbReference type="InterPro" id="IPR013894">
    <property type="entry name" value="RMI1_OB"/>
</dbReference>
<comment type="similarity">
    <text evidence="1">Belongs to the RMI1 family.</text>
</comment>
<dbReference type="PANTHER" id="PTHR14790">
    <property type="entry name" value="RECQ-MEDIATED GENOME INSTABILITY PROTEIN 1 RMI1"/>
    <property type="match status" value="1"/>
</dbReference>
<evidence type="ECO:0000256" key="1">
    <source>
        <dbReference type="ARBA" id="ARBA00006395"/>
    </source>
</evidence>
<evidence type="ECO:0000313" key="6">
    <source>
        <dbReference type="EMBL" id="OCT97925.1"/>
    </source>
</evidence>
<dbReference type="OMA" id="XWILEEN"/>
<feature type="domain" description="RecQ mediated genome instability protein 1 OB-fold" evidence="4">
    <location>
        <begin position="63"/>
        <end position="120"/>
    </location>
</feature>
<dbReference type="GO" id="GO:0000166">
    <property type="term" value="F:nucleotide binding"/>
    <property type="evidence" value="ECO:0007669"/>
    <property type="project" value="InterPro"/>
</dbReference>
<dbReference type="Gene3D" id="6.10.140.770">
    <property type="match status" value="1"/>
</dbReference>
<evidence type="ECO:0000313" key="7">
    <source>
        <dbReference type="Proteomes" id="UP000694892"/>
    </source>
</evidence>
<organism evidence="6 7">
    <name type="scientific">Xenopus laevis</name>
    <name type="common">African clawed frog</name>
    <dbReference type="NCBI Taxonomy" id="8355"/>
    <lineage>
        <taxon>Eukaryota</taxon>
        <taxon>Metazoa</taxon>
        <taxon>Chordata</taxon>
        <taxon>Craniata</taxon>
        <taxon>Vertebrata</taxon>
        <taxon>Euteleostomi</taxon>
        <taxon>Amphibia</taxon>
        <taxon>Batrachia</taxon>
        <taxon>Anura</taxon>
        <taxon>Pipoidea</taxon>
        <taxon>Pipidae</taxon>
        <taxon>Xenopodinae</taxon>
        <taxon>Xenopus</taxon>
        <taxon>Xenopus</taxon>
    </lineage>
</organism>
<dbReference type="GO" id="GO:0000712">
    <property type="term" value="P:resolution of meiotic recombination intermediates"/>
    <property type="evidence" value="ECO:0007669"/>
    <property type="project" value="TreeGrafter"/>
</dbReference>
<dbReference type="Pfam" id="PF08585">
    <property type="entry name" value="RMI1_N_C"/>
    <property type="match status" value="1"/>
</dbReference>
<dbReference type="GO" id="GO:0000724">
    <property type="term" value="P:double-strand break repair via homologous recombination"/>
    <property type="evidence" value="ECO:0007669"/>
    <property type="project" value="TreeGrafter"/>
</dbReference>
<sequence length="341" mass="37509">MATSCIASRVETCLTSTQHFKAPDPWLEASNISDSLKLELNGFYAIQVDSLVDISLPAYSQLLKLKGKDSTNEQHIQGMEYRPIQAMNANLSPGTKLVSQGTIVCRLGVLLPKPENVKVLEPAAGVAAEELGQALGPSDEDLLASLEENEEFSNNNVVPSESGYYSRSENSGISSTQQQIQVSRVRQASFPMSDQTDVHVNVANNHTTEEQYDIDYDLYLEEEMQWELEEMCMSPADVAQENAGLSTTLLTASNASAASRTSDQNNLDIPPFTYLSTTLASKSRAITCVNIFSDDVLTELIGFTVPEMKKLKKNPSQKRTLMEGLQKCQRMLTDFCGIMTI</sequence>
<proteinExistence type="inferred from homology"/>
<dbReference type="GO" id="GO:0031422">
    <property type="term" value="C:RecQ family helicase-topoisomerase III complex"/>
    <property type="evidence" value="ECO:0007669"/>
    <property type="project" value="TreeGrafter"/>
</dbReference>
<reference evidence="7" key="1">
    <citation type="journal article" date="2016" name="Nature">
        <title>Genome evolution in the allotetraploid frog Xenopus laevis.</title>
        <authorList>
            <person name="Session A.M."/>
            <person name="Uno Y."/>
            <person name="Kwon T."/>
            <person name="Chapman J.A."/>
            <person name="Toyoda A."/>
            <person name="Takahashi S."/>
            <person name="Fukui A."/>
            <person name="Hikosaka A."/>
            <person name="Suzuki A."/>
            <person name="Kondo M."/>
            <person name="van Heeringen S.J."/>
            <person name="Quigley I."/>
            <person name="Heinz S."/>
            <person name="Ogino H."/>
            <person name="Ochi H."/>
            <person name="Hellsten U."/>
            <person name="Lyons J.B."/>
            <person name="Simakov O."/>
            <person name="Putnam N."/>
            <person name="Stites J."/>
            <person name="Kuroki Y."/>
            <person name="Tanaka T."/>
            <person name="Michiue T."/>
            <person name="Watanabe M."/>
            <person name="Bogdanovic O."/>
            <person name="Lister R."/>
            <person name="Georgiou G."/>
            <person name="Paranjpe S.S."/>
            <person name="van Kruijsbergen I."/>
            <person name="Shu S."/>
            <person name="Carlson J."/>
            <person name="Kinoshita T."/>
            <person name="Ohta Y."/>
            <person name="Mawaribuchi S."/>
            <person name="Jenkins J."/>
            <person name="Grimwood J."/>
            <person name="Schmutz J."/>
            <person name="Mitros T."/>
            <person name="Mozaffari S.V."/>
            <person name="Suzuki Y."/>
            <person name="Haramoto Y."/>
            <person name="Yamamoto T.S."/>
            <person name="Takagi C."/>
            <person name="Heald R."/>
            <person name="Miller K."/>
            <person name="Haudenschild C."/>
            <person name="Kitzman J."/>
            <person name="Nakayama T."/>
            <person name="Izutsu Y."/>
            <person name="Robert J."/>
            <person name="Fortriede J."/>
            <person name="Burns K."/>
            <person name="Lotay V."/>
            <person name="Karimi K."/>
            <person name="Yasuoka Y."/>
            <person name="Dichmann D.S."/>
            <person name="Flajnik M.F."/>
            <person name="Houston D.W."/>
            <person name="Shendure J."/>
            <person name="DuPasquier L."/>
            <person name="Vize P.D."/>
            <person name="Zorn A.M."/>
            <person name="Ito M."/>
            <person name="Marcotte E.M."/>
            <person name="Wallingford J.B."/>
            <person name="Ito Y."/>
            <person name="Asashima M."/>
            <person name="Ueno N."/>
            <person name="Matsuda Y."/>
            <person name="Veenstra G.J."/>
            <person name="Fujiyama A."/>
            <person name="Harland R.M."/>
            <person name="Taira M."/>
            <person name="Rokhsar D.S."/>
        </authorList>
    </citation>
    <scope>NUCLEOTIDE SEQUENCE [LARGE SCALE GENOMIC DNA]</scope>
    <source>
        <strain evidence="7">J</strain>
    </source>
</reference>
<dbReference type="EMBL" id="CM004467">
    <property type="protein sequence ID" value="OCT97925.1"/>
    <property type="molecule type" value="Genomic_DNA"/>
</dbReference>